<keyword evidence="4" id="KW-0560">Oxidoreductase</keyword>
<sequence length="461" mass="51455">MTKYDIVIIGAGPAGLFSALKLSNNPKLKILLIDKGKKIKSRKCSQNSKTGCVKCQPCNLICGWGGSGAFSDGKLNFTHKIGGWLGEYLTPKDYDNLIKDSENLWLKFGAPKKVYGQNKKEVQKIIKKAKKADLEIITFPIRHMGSDGGREILENMYKYLKDKIKIKLNTQVKDIIVRNKKISGVVLDNGKKVYAQNVVIAPGRAGSDWLLTLAAKYKLEPQCNPVDLGVRVEIPSKIYTSIAKYLYELKVHYKTKTFRDNARTFCVCPRGEVTMEQLTGQFPVTTVNGQSLARIKTKNTNFAILVSTKFTFPFKDPIFYAKSIAKLANLLSGGVMVQRLKDLVLGQRSTKERIKRNLLKPSFRSANPGDLAFVLPYRYLKDILETLQALDRIIPGIWCNDTLLYGVEIKLYSSRIKVKNSLETKVKNLYVAGDGAGLTRGLVHASVSGLVVARSILKKIK</sequence>
<proteinExistence type="predicted"/>
<dbReference type="SUPFAM" id="SSF51905">
    <property type="entry name" value="FAD/NAD(P)-binding domain"/>
    <property type="match status" value="1"/>
</dbReference>
<feature type="domain" description="MnmG N-terminal" evidence="6">
    <location>
        <begin position="154"/>
        <end position="204"/>
    </location>
</feature>
<dbReference type="Pfam" id="PF21688">
    <property type="entry name" value="FAD-depend_C"/>
    <property type="match status" value="1"/>
</dbReference>
<keyword evidence="2" id="KW-0285">Flavoprotein</keyword>
<evidence type="ECO:0000256" key="1">
    <source>
        <dbReference type="ARBA" id="ARBA00001974"/>
    </source>
</evidence>
<dbReference type="PIRSF" id="PIRSF038984">
    <property type="entry name" value="FAD_binding_protein"/>
    <property type="match status" value="1"/>
</dbReference>
<evidence type="ECO:0000259" key="6">
    <source>
        <dbReference type="Pfam" id="PF01134"/>
    </source>
</evidence>
<dbReference type="InterPro" id="IPR040131">
    <property type="entry name" value="MnmG_N"/>
</dbReference>
<dbReference type="Proteomes" id="UP000230093">
    <property type="component" value="Unassembled WGS sequence"/>
</dbReference>
<dbReference type="Pfam" id="PF01134">
    <property type="entry name" value="GIDA"/>
    <property type="match status" value="1"/>
</dbReference>
<dbReference type="PANTHER" id="PTHR43106">
    <property type="entry name" value="DEHYDROGENASE-RELATED"/>
    <property type="match status" value="1"/>
</dbReference>
<gene>
    <name evidence="8" type="ORF">COT75_04625</name>
</gene>
<dbReference type="InterPro" id="IPR036188">
    <property type="entry name" value="FAD/NAD-bd_sf"/>
</dbReference>
<dbReference type="GO" id="GO:0016491">
    <property type="term" value="F:oxidoreductase activity"/>
    <property type="evidence" value="ECO:0007669"/>
    <property type="project" value="UniProtKB-KW"/>
</dbReference>
<evidence type="ECO:0000259" key="7">
    <source>
        <dbReference type="Pfam" id="PF21688"/>
    </source>
</evidence>
<evidence type="ECO:0000256" key="3">
    <source>
        <dbReference type="ARBA" id="ARBA00022827"/>
    </source>
</evidence>
<evidence type="ECO:0000256" key="2">
    <source>
        <dbReference type="ARBA" id="ARBA00022630"/>
    </source>
</evidence>
<dbReference type="Pfam" id="PF00890">
    <property type="entry name" value="FAD_binding_2"/>
    <property type="match status" value="1"/>
</dbReference>
<dbReference type="InterPro" id="IPR028348">
    <property type="entry name" value="FAD-binding_protein"/>
</dbReference>
<evidence type="ECO:0000256" key="4">
    <source>
        <dbReference type="ARBA" id="ARBA00023002"/>
    </source>
</evidence>
<dbReference type="Gene3D" id="3.50.50.60">
    <property type="entry name" value="FAD/NAD(P)-binding domain"/>
    <property type="match status" value="2"/>
</dbReference>
<accession>A0A2H0W847</accession>
<evidence type="ECO:0000259" key="5">
    <source>
        <dbReference type="Pfam" id="PF00890"/>
    </source>
</evidence>
<organism evidence="8 9">
    <name type="scientific">Candidatus Beckwithbacteria bacterium CG10_big_fil_rev_8_21_14_0_10_34_10</name>
    <dbReference type="NCBI Taxonomy" id="1974495"/>
    <lineage>
        <taxon>Bacteria</taxon>
        <taxon>Candidatus Beckwithiibacteriota</taxon>
    </lineage>
</organism>
<keyword evidence="3" id="KW-0274">FAD</keyword>
<name>A0A2H0W847_9BACT</name>
<evidence type="ECO:0000313" key="8">
    <source>
        <dbReference type="EMBL" id="PIS08841.1"/>
    </source>
</evidence>
<feature type="domain" description="FAD-dependent protein C-terminal" evidence="7">
    <location>
        <begin position="247"/>
        <end position="409"/>
    </location>
</feature>
<dbReference type="InterPro" id="IPR003953">
    <property type="entry name" value="FAD-dep_OxRdtase_2_FAD-bd"/>
</dbReference>
<dbReference type="PANTHER" id="PTHR43106:SF1">
    <property type="entry name" value="DEHYDROGENASE-RELATED"/>
    <property type="match status" value="1"/>
</dbReference>
<dbReference type="AlphaFoldDB" id="A0A2H0W847"/>
<dbReference type="EMBL" id="PEZT01000028">
    <property type="protein sequence ID" value="PIS08841.1"/>
    <property type="molecule type" value="Genomic_DNA"/>
</dbReference>
<comment type="caution">
    <text evidence="8">The sequence shown here is derived from an EMBL/GenBank/DDBJ whole genome shotgun (WGS) entry which is preliminary data.</text>
</comment>
<evidence type="ECO:0000313" key="9">
    <source>
        <dbReference type="Proteomes" id="UP000230093"/>
    </source>
</evidence>
<dbReference type="InterPro" id="IPR049516">
    <property type="entry name" value="FAD-depend_C"/>
</dbReference>
<dbReference type="PRINTS" id="PR00368">
    <property type="entry name" value="FADPNR"/>
</dbReference>
<comment type="cofactor">
    <cofactor evidence="1">
        <name>FAD</name>
        <dbReference type="ChEBI" id="CHEBI:57692"/>
    </cofactor>
</comment>
<feature type="domain" description="FAD-dependent oxidoreductase 2 FAD-binding" evidence="5">
    <location>
        <begin position="5"/>
        <end position="41"/>
    </location>
</feature>
<reference evidence="9" key="1">
    <citation type="submission" date="2017-09" db="EMBL/GenBank/DDBJ databases">
        <title>Depth-based differentiation of microbial function through sediment-hosted aquifers and enrichment of novel symbionts in the deep terrestrial subsurface.</title>
        <authorList>
            <person name="Probst A.J."/>
            <person name="Ladd B."/>
            <person name="Jarett J.K."/>
            <person name="Geller-Mcgrath D.E."/>
            <person name="Sieber C.M.K."/>
            <person name="Emerson J.B."/>
            <person name="Anantharaman K."/>
            <person name="Thomas B.C."/>
            <person name="Malmstrom R."/>
            <person name="Stieglmeier M."/>
            <person name="Klingl A."/>
            <person name="Woyke T."/>
            <person name="Ryan C.M."/>
            <person name="Banfield J.F."/>
        </authorList>
    </citation>
    <scope>NUCLEOTIDE SEQUENCE [LARGE SCALE GENOMIC DNA]</scope>
</reference>
<protein>
    <submittedName>
        <fullName evidence="8">FAD-dependent oxidoreductase</fullName>
    </submittedName>
</protein>